<dbReference type="EMBL" id="JAGIQL010000131">
    <property type="protein sequence ID" value="MBP0460726.1"/>
    <property type="molecule type" value="Genomic_DNA"/>
</dbReference>
<gene>
    <name evidence="1" type="ORF">JFN87_25085</name>
</gene>
<comment type="caution">
    <text evidence="1">The sequence shown here is derived from an EMBL/GenBank/DDBJ whole genome shotgun (WGS) entry which is preliminary data.</text>
</comment>
<dbReference type="Proteomes" id="UP000670475">
    <property type="component" value="Unassembled WGS sequence"/>
</dbReference>
<sequence length="95" mass="10236">MSPSMLTVGLDTASSPVARRETVRDIEAVCRLDLGSRELRRRVAKPLTRLVPADSYRFGAIDPTTLLITDDVSAGLTPEAAAAAVHDEYPVDDVL</sequence>
<proteinExistence type="predicted"/>
<accession>A0A940MK06</accession>
<organism evidence="1 2">
    <name type="scientific">Streptomyces montanisoli</name>
    <dbReference type="NCBI Taxonomy" id="2798581"/>
    <lineage>
        <taxon>Bacteria</taxon>
        <taxon>Bacillati</taxon>
        <taxon>Actinomycetota</taxon>
        <taxon>Actinomycetes</taxon>
        <taxon>Kitasatosporales</taxon>
        <taxon>Streptomycetaceae</taxon>
        <taxon>Streptomyces</taxon>
    </lineage>
</organism>
<name>A0A940MK06_9ACTN</name>
<keyword evidence="2" id="KW-1185">Reference proteome</keyword>
<dbReference type="RefSeq" id="WP_209343389.1">
    <property type="nucleotide sequence ID" value="NZ_JAGIQL010000131.1"/>
</dbReference>
<reference evidence="1" key="1">
    <citation type="submission" date="2021-03" db="EMBL/GenBank/DDBJ databases">
        <title>Whole genome sequence of Streptomyces bomunensis MMS17-BM035.</title>
        <authorList>
            <person name="Lee J.H."/>
        </authorList>
    </citation>
    <scope>NUCLEOTIDE SEQUENCE</scope>
    <source>
        <strain evidence="1">MMS17-BM035</strain>
    </source>
</reference>
<protein>
    <submittedName>
        <fullName evidence="1">Uncharacterized protein</fullName>
    </submittedName>
</protein>
<evidence type="ECO:0000313" key="2">
    <source>
        <dbReference type="Proteomes" id="UP000670475"/>
    </source>
</evidence>
<dbReference type="AlphaFoldDB" id="A0A940MK06"/>
<evidence type="ECO:0000313" key="1">
    <source>
        <dbReference type="EMBL" id="MBP0460726.1"/>
    </source>
</evidence>